<name>Q0UZC0_PHANO</name>
<dbReference type="PANTHER" id="PTHR28190">
    <property type="entry name" value="NUCLEAR MIGRATION PROTEIN NUM1"/>
    <property type="match status" value="1"/>
</dbReference>
<dbReference type="InParanoid" id="Q0UZC0"/>
<dbReference type="eggNOG" id="ENOG502QSQ0">
    <property type="taxonomic scope" value="Eukaryota"/>
</dbReference>
<dbReference type="InterPro" id="IPR024774">
    <property type="entry name" value="PH_dom-Mcp5-type"/>
</dbReference>
<feature type="region of interest" description="Disordered" evidence="2">
    <location>
        <begin position="296"/>
        <end position="333"/>
    </location>
</feature>
<dbReference type="GO" id="GO:0005543">
    <property type="term" value="F:phospholipid binding"/>
    <property type="evidence" value="ECO:0007669"/>
    <property type="project" value="InterPro"/>
</dbReference>
<keyword evidence="1" id="KW-0175">Coiled coil</keyword>
<dbReference type="EMBL" id="CH445328">
    <property type="protein sequence ID" value="EAT89625.2"/>
    <property type="molecule type" value="Genomic_DNA"/>
</dbReference>
<feature type="region of interest" description="Disordered" evidence="2">
    <location>
        <begin position="645"/>
        <end position="678"/>
    </location>
</feature>
<feature type="compositionally biased region" description="Polar residues" evidence="2">
    <location>
        <begin position="617"/>
        <end position="629"/>
    </location>
</feature>
<feature type="compositionally biased region" description="Polar residues" evidence="2">
    <location>
        <begin position="554"/>
        <end position="587"/>
    </location>
</feature>
<dbReference type="InterPro" id="IPR053005">
    <property type="entry name" value="Nuclear_Pos-Cytoskel_Interact"/>
</dbReference>
<feature type="region of interest" description="Disordered" evidence="2">
    <location>
        <begin position="951"/>
        <end position="1005"/>
    </location>
</feature>
<proteinExistence type="predicted"/>
<sequence length="1005" mass="110248">MATDYFSDNEVFITNQPLPSPVGTPYHTISRRTSRYGTPCSDVPSSPAPLPPDPSISTDDSANNESISVLDPRRFTPTLHANLVSEILNLRRELDSKHRFIEDLETNFNAVRDDNDSLSKQLSSATKESRNAKRQLQHFEQETLAALEEIAGERDKMKEVNADLKVKLEAAQKKSRSQDDDSSRVHDMWAREKEAWAGEKLVLERRIHTSDARLQILLDELALQEAAQDDAGLENGYGKGNGISLADELIFDEEEEDLGDLELDSDDFPENEMRARRLHESRQSLYPDEKAKRILGLSIDNQQLGRDDPTTTEESEAPKTSYETAHSATTITPREITLVFPPTRPIYVDTGVQPSPPPSPKKPAMAEASSQTFEPIPQNKSSETLSTNAEVEANQRRKRVSAARDSHGTPLTVNPIASSMTSTSVQTVEQPLSPPATPKIHFPVTQAPFSPIHEAQPVSASTQTEAPEKPQEPPTESKKTPPPPPITIPSIAIHAPSSAPSSPKEPILPPGTKTVSTQTTGDLFAPMQSAGMQTEPIRIDQRPVKLPAHLLPSAITSQPSTPEQSQEAQPTGNAHRNDSRFPSSSETEYSKAKPTARQDLTTLLERAADKKIENRYPGNNDNGPLSKQPLSADILSRPFRTSSLFAGFDGPSSDEDEDDDGEASDDEATAYTANGSVNTSVSQSSVVDAIAASMIGEFMWKYVRKRKAFGGPETPMDRAAEEASLANHGVRHKRWVWISPYERAIMWSSKQPTSGTALLGKNGRKLIIQSVLDVADNCPPPKNETLFNRSILILTPARALKFTTTSQERHYLWLTALSFLAHSNAAIPDLDSMPPAPPPVIEAPPIPSQNATLRRSRVQDSVRLAKGRANPVMQRYASQNDMHTALPSLAGFDGPISDGASPPTIPRGPAHVYNPNSGVVSSRTSEASTSTRQHFFDTMGTVRMEAFIDNALGDPRHAGNYPRKPTHRRRRGSSQWSASTREQPPNRAGGFFDDLEVSNDPFRGF</sequence>
<dbReference type="Pfam" id="PF12814">
    <property type="entry name" value="Mcp5_PH"/>
    <property type="match status" value="1"/>
</dbReference>
<dbReference type="GO" id="GO:0000226">
    <property type="term" value="P:microtubule cytoskeleton organization"/>
    <property type="evidence" value="ECO:0000318"/>
    <property type="project" value="GO_Central"/>
</dbReference>
<evidence type="ECO:0000256" key="1">
    <source>
        <dbReference type="SAM" id="Coils"/>
    </source>
</evidence>
<accession>Q0UZC0</accession>
<feature type="compositionally biased region" description="Low complexity" evidence="2">
    <location>
        <begin position="488"/>
        <end position="505"/>
    </location>
</feature>
<dbReference type="PANTHER" id="PTHR28190:SF2">
    <property type="entry name" value="MIGRATION PROTEIN, PUTATIVE (AFU_ORTHOLOGUE AFUA_2G07730)-RELATED"/>
    <property type="match status" value="1"/>
</dbReference>
<feature type="compositionally biased region" description="Basic and acidic residues" evidence="2">
    <location>
        <begin position="466"/>
        <end position="479"/>
    </location>
</feature>
<dbReference type="HOGENOM" id="CLU_006265_0_0_1"/>
<dbReference type="GO" id="GO:0005938">
    <property type="term" value="C:cell cortex"/>
    <property type="evidence" value="ECO:0000318"/>
    <property type="project" value="GO_Central"/>
</dbReference>
<feature type="domain" description="Pleckstrin homology" evidence="3">
    <location>
        <begin position="685"/>
        <end position="823"/>
    </location>
</feature>
<gene>
    <name evidence="4" type="ORF">SNOG_02894</name>
</gene>
<feature type="compositionally biased region" description="Polar residues" evidence="2">
    <location>
        <begin position="973"/>
        <end position="983"/>
    </location>
</feature>
<evidence type="ECO:0000313" key="4">
    <source>
        <dbReference type="EMBL" id="EAT89625.2"/>
    </source>
</evidence>
<evidence type="ECO:0000259" key="3">
    <source>
        <dbReference type="Pfam" id="PF12814"/>
    </source>
</evidence>
<feature type="compositionally biased region" description="Polar residues" evidence="2">
    <location>
        <begin position="409"/>
        <end position="430"/>
    </location>
</feature>
<dbReference type="GO" id="GO:0032065">
    <property type="term" value="P:maintenance of protein location in cell cortex"/>
    <property type="evidence" value="ECO:0007669"/>
    <property type="project" value="InterPro"/>
</dbReference>
<protein>
    <recommendedName>
        <fullName evidence="3">Pleckstrin homology domain-containing protein</fullName>
    </recommendedName>
</protein>
<dbReference type="STRING" id="321614.Q0UZC0"/>
<organism evidence="4 5">
    <name type="scientific">Phaeosphaeria nodorum (strain SN15 / ATCC MYA-4574 / FGSC 10173)</name>
    <name type="common">Glume blotch fungus</name>
    <name type="synonym">Parastagonospora nodorum</name>
    <dbReference type="NCBI Taxonomy" id="321614"/>
    <lineage>
        <taxon>Eukaryota</taxon>
        <taxon>Fungi</taxon>
        <taxon>Dikarya</taxon>
        <taxon>Ascomycota</taxon>
        <taxon>Pezizomycotina</taxon>
        <taxon>Dothideomycetes</taxon>
        <taxon>Pleosporomycetidae</taxon>
        <taxon>Pleosporales</taxon>
        <taxon>Pleosporineae</taxon>
        <taxon>Phaeosphaeriaceae</taxon>
        <taxon>Parastagonospora</taxon>
    </lineage>
</organism>
<dbReference type="RefSeq" id="XP_001793488.1">
    <property type="nucleotide sequence ID" value="XM_001793436.1"/>
</dbReference>
<dbReference type="VEuPathDB" id="FungiDB:JI435_028940"/>
<feature type="coiled-coil region" evidence="1">
    <location>
        <begin position="101"/>
        <end position="174"/>
    </location>
</feature>
<evidence type="ECO:0000313" key="5">
    <source>
        <dbReference type="Proteomes" id="UP000001055"/>
    </source>
</evidence>
<feature type="region of interest" description="Disordered" evidence="2">
    <location>
        <begin position="347"/>
        <end position="630"/>
    </location>
</feature>
<reference evidence="5" key="1">
    <citation type="journal article" date="2007" name="Plant Cell">
        <title>Dothideomycete-plant interactions illuminated by genome sequencing and EST analysis of the wheat pathogen Stagonospora nodorum.</title>
        <authorList>
            <person name="Hane J.K."/>
            <person name="Lowe R.G."/>
            <person name="Solomon P.S."/>
            <person name="Tan K.C."/>
            <person name="Schoch C.L."/>
            <person name="Spatafora J.W."/>
            <person name="Crous P.W."/>
            <person name="Kodira C."/>
            <person name="Birren B.W."/>
            <person name="Galagan J.E."/>
            <person name="Torriani S.F."/>
            <person name="McDonald B.A."/>
            <person name="Oliver R.P."/>
        </authorList>
    </citation>
    <scope>NUCLEOTIDE SEQUENCE [LARGE SCALE GENOMIC DNA]</scope>
    <source>
        <strain evidence="5">SN15 / ATCC MYA-4574 / FGSC 10173</strain>
    </source>
</reference>
<feature type="compositionally biased region" description="Polar residues" evidence="2">
    <location>
        <begin position="321"/>
        <end position="332"/>
    </location>
</feature>
<feature type="region of interest" description="Disordered" evidence="2">
    <location>
        <begin position="893"/>
        <end position="912"/>
    </location>
</feature>
<dbReference type="GO" id="GO:0015631">
    <property type="term" value="F:tubulin binding"/>
    <property type="evidence" value="ECO:0000318"/>
    <property type="project" value="GO_Central"/>
</dbReference>
<feature type="region of interest" description="Disordered" evidence="2">
    <location>
        <begin position="31"/>
        <end position="64"/>
    </location>
</feature>
<feature type="compositionally biased region" description="Polar residues" evidence="2">
    <location>
        <begin position="368"/>
        <end position="389"/>
    </location>
</feature>
<feature type="compositionally biased region" description="Acidic residues" evidence="2">
    <location>
        <begin position="652"/>
        <end position="668"/>
    </location>
</feature>
<dbReference type="Proteomes" id="UP000001055">
    <property type="component" value="Unassembled WGS sequence"/>
</dbReference>
<dbReference type="AlphaFoldDB" id="Q0UZC0"/>
<dbReference type="GeneID" id="5970345"/>
<dbReference type="KEGG" id="pno:SNOG_02894"/>
<evidence type="ECO:0000256" key="2">
    <source>
        <dbReference type="SAM" id="MobiDB-lite"/>
    </source>
</evidence>